<dbReference type="PANTHER" id="PTHR11232">
    <property type="entry name" value="PHOSPHOTYROSINE INTERACTION DOMAIN-CONTAINING FAMILY MEMBER"/>
    <property type="match status" value="1"/>
</dbReference>
<sequence>MPSQPYNLVKDDQDIRVPLHSDEAFYTGISFQAKFIGFQDVPRPTSRTEIVQAMRRIRYEYKQQNAKKKKVTIEISVDGVRVCLKKRKRRMRVRKSQNWSGDLGEIEIMHHPIYRIFYVSHDSSDLKIFSYIARDGSSDRFKCMVFKSNKKFSDLQFINLHATIIEFADDILLIWIDSQGGIAEMIESDLKEINKYYDNNGLIINSDKSKYMIVGKADASNVGSKFDQYGYQQVNELKYLGVIIDDKISIKTQHQNIVYKLTNSLRAIKIIRNFLPTTSVWQFFNAFLSSHIYYCSFMLIRLPIKMIKRLQSLQSRGIKSVYKLDHQYPTLELFKRYAPNTLPVLGIIYLSILTLLKKALNEPGDAFGRFELIAEGRRKNRLIMKRFKTNILKHDSTYIGPKLYNQLPQDVRDTFDIKAFQRKVKHLLIRNIEIILDERNFQSNRIVA</sequence>
<dbReference type="Pfam" id="PF00640">
    <property type="entry name" value="PID"/>
    <property type="match status" value="1"/>
</dbReference>
<dbReference type="InterPro" id="IPR051133">
    <property type="entry name" value="Adapter_Engulfment-Domain"/>
</dbReference>
<keyword evidence="3" id="KW-1185">Reference proteome</keyword>
<dbReference type="PANTHER" id="PTHR11232:SF17">
    <property type="entry name" value="CAPON-LIKE PROTEIN"/>
    <property type="match status" value="1"/>
</dbReference>
<evidence type="ECO:0000313" key="2">
    <source>
        <dbReference type="EMBL" id="KAG5679371.1"/>
    </source>
</evidence>
<dbReference type="SUPFAM" id="SSF50729">
    <property type="entry name" value="PH domain-like"/>
    <property type="match status" value="1"/>
</dbReference>
<dbReference type="EMBL" id="JADBJN010000002">
    <property type="protein sequence ID" value="KAG5679371.1"/>
    <property type="molecule type" value="Genomic_DNA"/>
</dbReference>
<dbReference type="Proteomes" id="UP001107558">
    <property type="component" value="Chromosome 2"/>
</dbReference>
<gene>
    <name evidence="2" type="ORF">PVAND_008940</name>
</gene>
<dbReference type="InterPro" id="IPR011993">
    <property type="entry name" value="PH-like_dom_sf"/>
</dbReference>
<reference evidence="2" key="1">
    <citation type="submission" date="2021-03" db="EMBL/GenBank/DDBJ databases">
        <title>Chromosome level genome of the anhydrobiotic midge Polypedilum vanderplanki.</title>
        <authorList>
            <person name="Yoshida Y."/>
            <person name="Kikawada T."/>
            <person name="Gusev O."/>
        </authorList>
    </citation>
    <scope>NUCLEOTIDE SEQUENCE</scope>
    <source>
        <strain evidence="2">NIAS01</strain>
        <tissue evidence="2">Whole body or cell culture</tissue>
    </source>
</reference>
<name>A0A9J6CCA2_POLVA</name>
<dbReference type="OrthoDB" id="10030336at2759"/>
<evidence type="ECO:0000259" key="1">
    <source>
        <dbReference type="PROSITE" id="PS01179"/>
    </source>
</evidence>
<accession>A0A9J6CCA2</accession>
<dbReference type="AlphaFoldDB" id="A0A9J6CCA2"/>
<dbReference type="PROSITE" id="PS01179">
    <property type="entry name" value="PID"/>
    <property type="match status" value="1"/>
</dbReference>
<proteinExistence type="predicted"/>
<dbReference type="InterPro" id="IPR006020">
    <property type="entry name" value="PTB/PI_dom"/>
</dbReference>
<protein>
    <recommendedName>
        <fullName evidence="1">PID domain-containing protein</fullName>
    </recommendedName>
</protein>
<comment type="caution">
    <text evidence="2">The sequence shown here is derived from an EMBL/GenBank/DDBJ whole genome shotgun (WGS) entry which is preliminary data.</text>
</comment>
<evidence type="ECO:0000313" key="3">
    <source>
        <dbReference type="Proteomes" id="UP001107558"/>
    </source>
</evidence>
<dbReference type="SMART" id="SM00462">
    <property type="entry name" value="PTB"/>
    <property type="match status" value="1"/>
</dbReference>
<dbReference type="GO" id="GO:0050998">
    <property type="term" value="F:nitric-oxide synthase binding"/>
    <property type="evidence" value="ECO:0007669"/>
    <property type="project" value="TreeGrafter"/>
</dbReference>
<organism evidence="2 3">
    <name type="scientific">Polypedilum vanderplanki</name>
    <name type="common">Sleeping chironomid midge</name>
    <dbReference type="NCBI Taxonomy" id="319348"/>
    <lineage>
        <taxon>Eukaryota</taxon>
        <taxon>Metazoa</taxon>
        <taxon>Ecdysozoa</taxon>
        <taxon>Arthropoda</taxon>
        <taxon>Hexapoda</taxon>
        <taxon>Insecta</taxon>
        <taxon>Pterygota</taxon>
        <taxon>Neoptera</taxon>
        <taxon>Endopterygota</taxon>
        <taxon>Diptera</taxon>
        <taxon>Nematocera</taxon>
        <taxon>Chironomoidea</taxon>
        <taxon>Chironomidae</taxon>
        <taxon>Chironominae</taxon>
        <taxon>Polypedilum</taxon>
        <taxon>Polypedilum</taxon>
    </lineage>
</organism>
<feature type="domain" description="PID" evidence="1">
    <location>
        <begin position="28"/>
        <end position="82"/>
    </location>
</feature>
<dbReference type="Gene3D" id="2.30.29.30">
    <property type="entry name" value="Pleckstrin-homology domain (PH domain)/Phosphotyrosine-binding domain (PTB)"/>
    <property type="match status" value="1"/>
</dbReference>